<reference evidence="1" key="1">
    <citation type="submission" date="2022-12" db="EMBL/GenBank/DDBJ databases">
        <title>Draft genome sequences of 22 rhizogenic Agrobacterium biovar 1 strains, the causative agent of hairy root disease.</title>
        <authorList>
            <person name="Kim N."/>
            <person name="Vargas P."/>
            <person name="Rediers H."/>
        </authorList>
    </citation>
    <scope>NUCLEOTIDE SEQUENCE</scope>
    <source>
        <strain evidence="1">ST07.17.026</strain>
    </source>
</reference>
<sequence>MGNAGHVVKFDELPDAYPTHRNQADFWEWLGRVVGTFGFLENTLARAIFAFSGTREYAEEDVQSAFAAWVPKLEKSLSDTLYPLIKTYEQEVLSHQHTKPENFGALIRDLKEAAELRNVLCHGSWSVPNAEGASVPFFMRSKDKMVFDSPVDVRYLKQTQKGTMELAVAVINTVTVMGYRFPGITKGLGRDIF</sequence>
<dbReference type="EMBL" id="JAPZLT010000016">
    <property type="protein sequence ID" value="MCZ7912288.1"/>
    <property type="molecule type" value="Genomic_DNA"/>
</dbReference>
<dbReference type="RefSeq" id="WP_269832760.1">
    <property type="nucleotide sequence ID" value="NZ_JAPZLT010000016.1"/>
</dbReference>
<evidence type="ECO:0000313" key="1">
    <source>
        <dbReference type="EMBL" id="MCZ7912288.1"/>
    </source>
</evidence>
<comment type="caution">
    <text evidence="1">The sequence shown here is derived from an EMBL/GenBank/DDBJ whole genome shotgun (WGS) entry which is preliminary data.</text>
</comment>
<gene>
    <name evidence="1" type="ORF">O9X94_23425</name>
</gene>
<evidence type="ECO:0000313" key="2">
    <source>
        <dbReference type="Proteomes" id="UP001151309"/>
    </source>
</evidence>
<proteinExistence type="predicted"/>
<organism evidence="1 2">
    <name type="scientific">Agrobacterium leguminum</name>
    <dbReference type="NCBI Taxonomy" id="2792015"/>
    <lineage>
        <taxon>Bacteria</taxon>
        <taxon>Pseudomonadati</taxon>
        <taxon>Pseudomonadota</taxon>
        <taxon>Alphaproteobacteria</taxon>
        <taxon>Hyphomicrobiales</taxon>
        <taxon>Rhizobiaceae</taxon>
        <taxon>Rhizobium/Agrobacterium group</taxon>
        <taxon>Agrobacterium</taxon>
    </lineage>
</organism>
<protein>
    <submittedName>
        <fullName evidence="1">Uncharacterized protein</fullName>
    </submittedName>
</protein>
<dbReference type="Proteomes" id="UP001151309">
    <property type="component" value="Unassembled WGS sequence"/>
</dbReference>
<name>A0A9X3KIF2_9HYPH</name>
<accession>A0A9X3KIF2</accession>
<keyword evidence="2" id="KW-1185">Reference proteome</keyword>
<dbReference type="AlphaFoldDB" id="A0A9X3KIF2"/>